<reference evidence="1" key="1">
    <citation type="submission" date="2018-11" db="EMBL/GenBank/DDBJ databases">
        <authorList>
            <consortium name="Pathogen Informatics"/>
        </authorList>
    </citation>
    <scope>NUCLEOTIDE SEQUENCE</scope>
</reference>
<organism evidence="1 2">
    <name type="scientific">Protopolystoma xenopodis</name>
    <dbReference type="NCBI Taxonomy" id="117903"/>
    <lineage>
        <taxon>Eukaryota</taxon>
        <taxon>Metazoa</taxon>
        <taxon>Spiralia</taxon>
        <taxon>Lophotrochozoa</taxon>
        <taxon>Platyhelminthes</taxon>
        <taxon>Monogenea</taxon>
        <taxon>Polyopisthocotylea</taxon>
        <taxon>Polystomatidea</taxon>
        <taxon>Polystomatidae</taxon>
        <taxon>Protopolystoma</taxon>
    </lineage>
</organism>
<evidence type="ECO:0000313" key="2">
    <source>
        <dbReference type="Proteomes" id="UP000784294"/>
    </source>
</evidence>
<proteinExistence type="predicted"/>
<dbReference type="EMBL" id="CAAALY010045968">
    <property type="protein sequence ID" value="VEL20333.1"/>
    <property type="molecule type" value="Genomic_DNA"/>
</dbReference>
<comment type="caution">
    <text evidence="1">The sequence shown here is derived from an EMBL/GenBank/DDBJ whole genome shotgun (WGS) entry which is preliminary data.</text>
</comment>
<protein>
    <submittedName>
        <fullName evidence="1">Uncharacterized protein</fullName>
    </submittedName>
</protein>
<dbReference type="Proteomes" id="UP000784294">
    <property type="component" value="Unassembled WGS sequence"/>
</dbReference>
<keyword evidence="2" id="KW-1185">Reference proteome</keyword>
<name>A0A448WU58_9PLAT</name>
<accession>A0A448WU58</accession>
<sequence>MYCINLSGLPGRTLGRSAVSGVECFRLRATSQSTNECSAAVRGQVTEFGSATRPPGQTVCVLPFLGFMATPSREFRLLMLLLAVYML</sequence>
<dbReference type="AlphaFoldDB" id="A0A448WU58"/>
<gene>
    <name evidence="1" type="ORF">PXEA_LOCUS13773</name>
</gene>
<evidence type="ECO:0000313" key="1">
    <source>
        <dbReference type="EMBL" id="VEL20333.1"/>
    </source>
</evidence>